<evidence type="ECO:0000256" key="2">
    <source>
        <dbReference type="ARBA" id="ARBA00012544"/>
    </source>
</evidence>
<comment type="catalytic activity">
    <reaction evidence="5">
        <text>glucuronate acceptor + UDP-alpha-D-glucuronate = acceptor beta-D-glucuronoside + UDP + H(+)</text>
        <dbReference type="Rhea" id="RHEA:21032"/>
        <dbReference type="ChEBI" id="CHEBI:15378"/>
        <dbReference type="ChEBI" id="CHEBI:58052"/>
        <dbReference type="ChEBI" id="CHEBI:58223"/>
        <dbReference type="ChEBI" id="CHEBI:132367"/>
        <dbReference type="ChEBI" id="CHEBI:132368"/>
        <dbReference type="EC" id="2.4.1.17"/>
    </reaction>
</comment>
<proteinExistence type="inferred from homology"/>
<evidence type="ECO:0000256" key="4">
    <source>
        <dbReference type="ARBA" id="ARBA00022679"/>
    </source>
</evidence>
<sequence length="119" mass="13709">MIKQREILERAQVKLFVTHGGQNSFNEILKAGVPVIVIPFFGDQPLNATIAEYLGIGLSIKPGEFIQKFQEAFNKIMGWVIFKFKILLFVHSHLKLFKKNLFSKKKKMSNRKKSVKKCV</sequence>
<organism evidence="6 7">
    <name type="scientific">Meloidogyne enterolobii</name>
    <name type="common">Root-knot nematode worm</name>
    <name type="synonym">Meloidogyne mayaguensis</name>
    <dbReference type="NCBI Taxonomy" id="390850"/>
    <lineage>
        <taxon>Eukaryota</taxon>
        <taxon>Metazoa</taxon>
        <taxon>Ecdysozoa</taxon>
        <taxon>Nematoda</taxon>
        <taxon>Chromadorea</taxon>
        <taxon>Rhabditida</taxon>
        <taxon>Tylenchina</taxon>
        <taxon>Tylenchomorpha</taxon>
        <taxon>Tylenchoidea</taxon>
        <taxon>Meloidogynidae</taxon>
        <taxon>Meloidogyninae</taxon>
        <taxon>Meloidogyne</taxon>
    </lineage>
</organism>
<dbReference type="PANTHER" id="PTHR48043">
    <property type="entry name" value="EG:EG0003.4 PROTEIN-RELATED"/>
    <property type="match status" value="1"/>
</dbReference>
<name>A0A6V7UW08_MELEN</name>
<protein>
    <recommendedName>
        <fullName evidence="2">glucuronosyltransferase</fullName>
        <ecNumber evidence="2">2.4.1.17</ecNumber>
    </recommendedName>
</protein>
<gene>
    <name evidence="6" type="ORF">MENT_LOCUS18170</name>
</gene>
<comment type="similarity">
    <text evidence="1">Belongs to the UDP-glycosyltransferase family.</text>
</comment>
<dbReference type="EC" id="2.4.1.17" evidence="2"/>
<dbReference type="SUPFAM" id="SSF53756">
    <property type="entry name" value="UDP-Glycosyltransferase/glycogen phosphorylase"/>
    <property type="match status" value="1"/>
</dbReference>
<keyword evidence="3" id="KW-0328">Glycosyltransferase</keyword>
<comment type="caution">
    <text evidence="6">The sequence shown here is derived from an EMBL/GenBank/DDBJ whole genome shotgun (WGS) entry which is preliminary data.</text>
</comment>
<accession>A0A6V7UW08</accession>
<dbReference type="AlphaFoldDB" id="A0A6V7UW08"/>
<dbReference type="Gene3D" id="3.40.50.2000">
    <property type="entry name" value="Glycogen Phosphorylase B"/>
    <property type="match status" value="1"/>
</dbReference>
<evidence type="ECO:0000256" key="5">
    <source>
        <dbReference type="ARBA" id="ARBA00047475"/>
    </source>
</evidence>
<evidence type="ECO:0000313" key="6">
    <source>
        <dbReference type="EMBL" id="CAD2166865.1"/>
    </source>
</evidence>
<evidence type="ECO:0000256" key="1">
    <source>
        <dbReference type="ARBA" id="ARBA00009995"/>
    </source>
</evidence>
<evidence type="ECO:0000313" key="7">
    <source>
        <dbReference type="Proteomes" id="UP000580250"/>
    </source>
</evidence>
<dbReference type="EMBL" id="CAJEWN010000121">
    <property type="protein sequence ID" value="CAD2166865.1"/>
    <property type="molecule type" value="Genomic_DNA"/>
</dbReference>
<dbReference type="InterPro" id="IPR002213">
    <property type="entry name" value="UDP_glucos_trans"/>
</dbReference>
<dbReference type="InterPro" id="IPR050271">
    <property type="entry name" value="UDP-glycosyltransferase"/>
</dbReference>
<dbReference type="Proteomes" id="UP000580250">
    <property type="component" value="Unassembled WGS sequence"/>
</dbReference>
<keyword evidence="4" id="KW-0808">Transferase</keyword>
<evidence type="ECO:0000256" key="3">
    <source>
        <dbReference type="ARBA" id="ARBA00022676"/>
    </source>
</evidence>
<dbReference type="GO" id="GO:0015020">
    <property type="term" value="F:glucuronosyltransferase activity"/>
    <property type="evidence" value="ECO:0007669"/>
    <property type="project" value="UniProtKB-EC"/>
</dbReference>
<reference evidence="6 7" key="1">
    <citation type="submission" date="2020-08" db="EMBL/GenBank/DDBJ databases">
        <authorList>
            <person name="Koutsovoulos G."/>
            <person name="Danchin GJ E."/>
        </authorList>
    </citation>
    <scope>NUCLEOTIDE SEQUENCE [LARGE SCALE GENOMIC DNA]</scope>
</reference>
<dbReference type="PANTHER" id="PTHR48043:SF145">
    <property type="entry name" value="FI06409P-RELATED"/>
    <property type="match status" value="1"/>
</dbReference>
<dbReference type="Pfam" id="PF00201">
    <property type="entry name" value="UDPGT"/>
    <property type="match status" value="1"/>
</dbReference>
<dbReference type="OrthoDB" id="416356at2759"/>